<comment type="catalytic activity">
    <reaction evidence="1 8">
        <text>Exonucleolytic cleavage in the 3'- to 5'-direction to yield nucleoside 5'-phosphates.</text>
        <dbReference type="EC" id="3.1.13.1"/>
    </reaction>
</comment>
<feature type="compositionally biased region" description="Basic residues" evidence="9">
    <location>
        <begin position="741"/>
        <end position="751"/>
    </location>
</feature>
<dbReference type="GO" id="GO:0006402">
    <property type="term" value="P:mRNA catabolic process"/>
    <property type="evidence" value="ECO:0007669"/>
    <property type="project" value="TreeGrafter"/>
</dbReference>
<feature type="domain" description="S1 motif" evidence="10">
    <location>
        <begin position="626"/>
        <end position="706"/>
    </location>
</feature>
<dbReference type="SUPFAM" id="SSF50249">
    <property type="entry name" value="Nucleic acid-binding proteins"/>
    <property type="match status" value="4"/>
</dbReference>
<organism evidence="11 12">
    <name type="scientific">Baia soyae</name>
    <dbReference type="NCBI Taxonomy" id="1544746"/>
    <lineage>
        <taxon>Bacteria</taxon>
        <taxon>Bacillati</taxon>
        <taxon>Bacillota</taxon>
        <taxon>Bacilli</taxon>
        <taxon>Bacillales</taxon>
        <taxon>Thermoactinomycetaceae</taxon>
        <taxon>Baia</taxon>
    </lineage>
</organism>
<dbReference type="NCBIfam" id="TIGR00358">
    <property type="entry name" value="3_prime_RNase"/>
    <property type="match status" value="1"/>
</dbReference>
<dbReference type="Pfam" id="PF00773">
    <property type="entry name" value="RNB"/>
    <property type="match status" value="1"/>
</dbReference>
<evidence type="ECO:0000259" key="10">
    <source>
        <dbReference type="PROSITE" id="PS50126"/>
    </source>
</evidence>
<dbReference type="InterPro" id="IPR011805">
    <property type="entry name" value="RNase_R"/>
</dbReference>
<dbReference type="AlphaFoldDB" id="A0A4R2RY54"/>
<dbReference type="InterPro" id="IPR013223">
    <property type="entry name" value="RNase_B_OB_dom"/>
</dbReference>
<dbReference type="GO" id="GO:0005829">
    <property type="term" value="C:cytosol"/>
    <property type="evidence" value="ECO:0007669"/>
    <property type="project" value="TreeGrafter"/>
</dbReference>
<evidence type="ECO:0000256" key="6">
    <source>
        <dbReference type="ARBA" id="ARBA00022839"/>
    </source>
</evidence>
<dbReference type="InterPro" id="IPR011129">
    <property type="entry name" value="CSD"/>
</dbReference>
<evidence type="ECO:0000256" key="1">
    <source>
        <dbReference type="ARBA" id="ARBA00001849"/>
    </source>
</evidence>
<feature type="compositionally biased region" description="Basic residues" evidence="9">
    <location>
        <begin position="765"/>
        <end position="781"/>
    </location>
</feature>
<keyword evidence="4 8" id="KW-0540">Nuclease</keyword>
<dbReference type="InterPro" id="IPR022966">
    <property type="entry name" value="RNase_II/R_CS"/>
</dbReference>
<dbReference type="SMART" id="SM00955">
    <property type="entry name" value="RNB"/>
    <property type="match status" value="1"/>
</dbReference>
<dbReference type="RefSeq" id="WP_131848141.1">
    <property type="nucleotide sequence ID" value="NZ_SLXV01000007.1"/>
</dbReference>
<evidence type="ECO:0000256" key="7">
    <source>
        <dbReference type="ARBA" id="ARBA00022884"/>
    </source>
</evidence>
<dbReference type="HAMAP" id="MF_01895">
    <property type="entry name" value="RNase_R"/>
    <property type="match status" value="1"/>
</dbReference>
<dbReference type="NCBIfam" id="TIGR02063">
    <property type="entry name" value="RNase_R"/>
    <property type="match status" value="1"/>
</dbReference>
<reference evidence="11 12" key="1">
    <citation type="submission" date="2019-03" db="EMBL/GenBank/DDBJ databases">
        <title>Genomic Encyclopedia of Type Strains, Phase IV (KMG-IV): sequencing the most valuable type-strain genomes for metagenomic binning, comparative biology and taxonomic classification.</title>
        <authorList>
            <person name="Goeker M."/>
        </authorList>
    </citation>
    <scope>NUCLEOTIDE SEQUENCE [LARGE SCALE GENOMIC DNA]</scope>
    <source>
        <strain evidence="11 12">DSM 46831</strain>
    </source>
</reference>
<dbReference type="InterPro" id="IPR003029">
    <property type="entry name" value="S1_domain"/>
</dbReference>
<evidence type="ECO:0000256" key="2">
    <source>
        <dbReference type="ARBA" id="ARBA00004496"/>
    </source>
</evidence>
<accession>A0A4R2RY54</accession>
<keyword evidence="7 8" id="KW-0694">RNA-binding</keyword>
<keyword evidence="6 8" id="KW-0269">Exonuclease</keyword>
<dbReference type="InterPro" id="IPR040476">
    <property type="entry name" value="CSD2"/>
</dbReference>
<comment type="caution">
    <text evidence="11">The sequence shown here is derived from an EMBL/GenBank/DDBJ whole genome shotgun (WGS) entry which is preliminary data.</text>
</comment>
<dbReference type="InterPro" id="IPR001900">
    <property type="entry name" value="RNase_II/R"/>
</dbReference>
<keyword evidence="5 8" id="KW-0378">Hydrolase</keyword>
<dbReference type="EC" id="3.1.13.1" evidence="8"/>
<dbReference type="GO" id="GO:0008859">
    <property type="term" value="F:exoribonuclease II activity"/>
    <property type="evidence" value="ECO:0007669"/>
    <property type="project" value="UniProtKB-UniRule"/>
</dbReference>
<dbReference type="SMART" id="SM00357">
    <property type="entry name" value="CSP"/>
    <property type="match status" value="1"/>
</dbReference>
<dbReference type="PANTHER" id="PTHR23355:SF9">
    <property type="entry name" value="DIS3-LIKE EXONUCLEASE 2"/>
    <property type="match status" value="1"/>
</dbReference>
<comment type="function">
    <text evidence="8">3'-5' exoribonuclease that releases 5'-nucleoside monophosphates and is involved in maturation of structured RNAs.</text>
</comment>
<evidence type="ECO:0000256" key="3">
    <source>
        <dbReference type="ARBA" id="ARBA00022490"/>
    </source>
</evidence>
<dbReference type="Proteomes" id="UP000294746">
    <property type="component" value="Unassembled WGS sequence"/>
</dbReference>
<keyword evidence="12" id="KW-1185">Reference proteome</keyword>
<dbReference type="EMBL" id="SLXV01000007">
    <property type="protein sequence ID" value="TCP69576.1"/>
    <property type="molecule type" value="Genomic_DNA"/>
</dbReference>
<dbReference type="InterPro" id="IPR012340">
    <property type="entry name" value="NA-bd_OB-fold"/>
</dbReference>
<dbReference type="InterPro" id="IPR004476">
    <property type="entry name" value="RNase_II/RNase_R"/>
</dbReference>
<dbReference type="GO" id="GO:0003723">
    <property type="term" value="F:RNA binding"/>
    <property type="evidence" value="ECO:0007669"/>
    <property type="project" value="UniProtKB-UniRule"/>
</dbReference>
<comment type="subcellular location">
    <subcellularLocation>
        <location evidence="2 8">Cytoplasm</location>
    </subcellularLocation>
</comment>
<name>A0A4R2RY54_9BACL</name>
<evidence type="ECO:0000256" key="9">
    <source>
        <dbReference type="SAM" id="MobiDB-lite"/>
    </source>
</evidence>
<keyword evidence="3 8" id="KW-0963">Cytoplasm</keyword>
<evidence type="ECO:0000313" key="12">
    <source>
        <dbReference type="Proteomes" id="UP000294746"/>
    </source>
</evidence>
<dbReference type="Pfam" id="PF08206">
    <property type="entry name" value="OB_RNB"/>
    <property type="match status" value="1"/>
</dbReference>
<dbReference type="PANTHER" id="PTHR23355">
    <property type="entry name" value="RIBONUCLEASE"/>
    <property type="match status" value="1"/>
</dbReference>
<dbReference type="SMART" id="SM00316">
    <property type="entry name" value="S1"/>
    <property type="match status" value="1"/>
</dbReference>
<feature type="region of interest" description="Disordered" evidence="9">
    <location>
        <begin position="717"/>
        <end position="806"/>
    </location>
</feature>
<feature type="compositionally biased region" description="Basic and acidic residues" evidence="9">
    <location>
        <begin position="730"/>
        <end position="740"/>
    </location>
</feature>
<evidence type="ECO:0000313" key="11">
    <source>
        <dbReference type="EMBL" id="TCP69576.1"/>
    </source>
</evidence>
<protein>
    <recommendedName>
        <fullName evidence="8">Ribonuclease R</fullName>
        <shortName evidence="8">RNase R</shortName>
        <ecNumber evidence="8">3.1.13.1</ecNumber>
    </recommendedName>
</protein>
<dbReference type="InterPro" id="IPR050180">
    <property type="entry name" value="RNR_Ribonuclease"/>
</dbReference>
<dbReference type="Gene3D" id="2.40.50.140">
    <property type="entry name" value="Nucleic acid-binding proteins"/>
    <property type="match status" value="2"/>
</dbReference>
<proteinExistence type="inferred from homology"/>
<gene>
    <name evidence="8" type="primary">rnr</name>
    <name evidence="11" type="ORF">EDD57_10712</name>
</gene>
<sequence length="806" mass="91233">MVTAKQVIEMLKNPLYKPIGSEELMRKLQVSGEDKAEFVSILNRLETEGEIVQTRGGKFGLPKHYNMVVGKLQGSAKGFGFVLPKSEEINDIYIHGSDMNGAIDGDTVLVRLNKPRKGDRRPEGIIIDVLKRGREKIVGRFKASSPLFGVVLPEESRLNVDIFVPSEKQLDAQDGQIVVVRIVPNTSDKFTIEGEIVEILGDKDAPGIDILSIIRKHGLPEQFPEAVEQEAEGVPDQISEEEIKHRRDLRERVMVTIDGEDAKDLDDAVSVERLPNGNVRLGVHIADVSYYVREGSALDREAYERGCSVYLVDRVIPMLPKRLSNGICSLNPKVDRLTMTCDMEINSEGQVVNHDIYASVICTNERMTYGDVKKIVIDEDAELIAKYQHLVEDFRLMASLADTLRKKRMNRGAIDFNFSEAKILVDEHGKPTDIVKRPRTAAEQLIEEFMLAANETVAEHFYRLDVPFVYRIHENPDPEKLMSFYELVNNFGYNVKGKADKVKPRALQSLLGRVEGSPEEMVISTILLRSMKQAKYSTESVGHFGLAATFYSHFTSPIRRYPDLLIHRVIREVLENGHISLERMEHLQAYLTDAAEQSSIRERVAVDAERETNALKMAEYMKSHVGEEFEGVISSITNFGIFVELPNTVEGLIHVSNLTDDYYNFHERAYLLIGERTKHIFRMGDPIKIRVSGASLEERKVDFELVEHITQHELDESFFHREKSKARRSKPGEKDRGGDRRRGKSQGKRRPKSSDPKSSTGNRGSKGKRSEKRSSSSKKGRISTTSPDQSFASKGPKQDTRRKRNR</sequence>
<dbReference type="PROSITE" id="PS50126">
    <property type="entry name" value="S1"/>
    <property type="match status" value="1"/>
</dbReference>
<evidence type="ECO:0000256" key="5">
    <source>
        <dbReference type="ARBA" id="ARBA00022801"/>
    </source>
</evidence>
<dbReference type="Pfam" id="PF00575">
    <property type="entry name" value="S1"/>
    <property type="match status" value="1"/>
</dbReference>
<dbReference type="OrthoDB" id="9764149at2"/>
<dbReference type="PROSITE" id="PS01175">
    <property type="entry name" value="RIBONUCLEASE_II"/>
    <property type="match status" value="1"/>
</dbReference>
<dbReference type="CDD" id="cd04471">
    <property type="entry name" value="S1_RNase_R"/>
    <property type="match status" value="1"/>
</dbReference>
<dbReference type="Pfam" id="PF17876">
    <property type="entry name" value="CSD2"/>
    <property type="match status" value="1"/>
</dbReference>
<comment type="similarity">
    <text evidence="8">Belongs to the RNR ribonuclease family. RNase R subfamily.</text>
</comment>
<evidence type="ECO:0000256" key="4">
    <source>
        <dbReference type="ARBA" id="ARBA00022722"/>
    </source>
</evidence>
<evidence type="ECO:0000256" key="8">
    <source>
        <dbReference type="HAMAP-Rule" id="MF_01895"/>
    </source>
</evidence>